<dbReference type="PANTHER" id="PTHR43267:SF3">
    <property type="entry name" value="THIF PROTEIN"/>
    <property type="match status" value="1"/>
</dbReference>
<dbReference type="GO" id="GO:0008641">
    <property type="term" value="F:ubiquitin-like modifier activating enzyme activity"/>
    <property type="evidence" value="ECO:0007669"/>
    <property type="project" value="InterPro"/>
</dbReference>
<dbReference type="STRING" id="1969733.B5V00_15890"/>
<dbReference type="AlphaFoldDB" id="A0A1X0XN23"/>
<feature type="domain" description="THIF-type NAD/FAD binding fold" evidence="1">
    <location>
        <begin position="78"/>
        <end position="268"/>
    </location>
</feature>
<dbReference type="RefSeq" id="WP_085011792.1">
    <property type="nucleotide sequence ID" value="NZ_NAAD01000033.1"/>
</dbReference>
<dbReference type="OrthoDB" id="9804286at2"/>
<dbReference type="Proteomes" id="UP000193136">
    <property type="component" value="Unassembled WGS sequence"/>
</dbReference>
<protein>
    <submittedName>
        <fullName evidence="3">Thiamine biosynthesis protein ThiF</fullName>
    </submittedName>
</protein>
<dbReference type="NCBIfam" id="NF006395">
    <property type="entry name" value="PRK08644.1"/>
    <property type="match status" value="1"/>
</dbReference>
<dbReference type="Pfam" id="PF14453">
    <property type="entry name" value="ThiS-like"/>
    <property type="match status" value="1"/>
</dbReference>
<keyword evidence="4" id="KW-1185">Reference proteome</keyword>
<gene>
    <name evidence="3" type="ORF">B5V00_15890</name>
</gene>
<dbReference type="PANTHER" id="PTHR43267">
    <property type="entry name" value="TRNA THREONYLCARBAMOYLADENOSINE DEHYDRATASE"/>
    <property type="match status" value="1"/>
</dbReference>
<dbReference type="NCBIfam" id="TIGR02354">
    <property type="entry name" value="thiF_fam2"/>
    <property type="match status" value="1"/>
</dbReference>
<dbReference type="InterPro" id="IPR032726">
    <property type="entry name" value="ThiS-like_dom"/>
</dbReference>
<evidence type="ECO:0000313" key="3">
    <source>
        <dbReference type="EMBL" id="ORJ54248.1"/>
    </source>
</evidence>
<evidence type="ECO:0000259" key="2">
    <source>
        <dbReference type="Pfam" id="PF14453"/>
    </source>
</evidence>
<organism evidence="3 4">
    <name type="scientific">Geothermobacter hydrogeniphilus</name>
    <dbReference type="NCBI Taxonomy" id="1969733"/>
    <lineage>
        <taxon>Bacteria</taxon>
        <taxon>Pseudomonadati</taxon>
        <taxon>Thermodesulfobacteriota</taxon>
        <taxon>Desulfuromonadia</taxon>
        <taxon>Desulfuromonadales</taxon>
        <taxon>Geothermobacteraceae</taxon>
        <taxon>Geothermobacter</taxon>
    </lineage>
</organism>
<dbReference type="Pfam" id="PF00899">
    <property type="entry name" value="ThiF"/>
    <property type="match status" value="1"/>
</dbReference>
<dbReference type="GO" id="GO:0061503">
    <property type="term" value="F:tRNA threonylcarbamoyladenosine dehydratase"/>
    <property type="evidence" value="ECO:0007669"/>
    <property type="project" value="TreeGrafter"/>
</dbReference>
<proteinExistence type="predicted"/>
<evidence type="ECO:0000259" key="1">
    <source>
        <dbReference type="Pfam" id="PF00899"/>
    </source>
</evidence>
<dbReference type="InterPro" id="IPR045886">
    <property type="entry name" value="ThiF/MoeB/HesA"/>
</dbReference>
<dbReference type="InterPro" id="IPR000594">
    <property type="entry name" value="ThiF_NAD_FAD-bd"/>
</dbReference>
<reference evidence="3 4" key="1">
    <citation type="submission" date="2017-03" db="EMBL/GenBank/DDBJ databases">
        <title>Genome sequence of Geothermobacter sp. EPR-M, Deep-Sea Iron Reducer.</title>
        <authorList>
            <person name="Tully B."/>
            <person name="Savalia P."/>
            <person name="Abuyen K."/>
            <person name="Baughan C."/>
            <person name="Romero E."/>
            <person name="Ronkowski C."/>
            <person name="Torres B."/>
            <person name="Tremblay J."/>
            <person name="Trujillo A."/>
            <person name="Tyler M."/>
            <person name="Perez-Rodriguez I."/>
            <person name="Amend J."/>
        </authorList>
    </citation>
    <scope>NUCLEOTIDE SEQUENCE [LARGE SCALE GENOMIC DNA]</scope>
    <source>
        <strain evidence="3 4">EPR-M</strain>
    </source>
</reference>
<sequence>MRIYLNEQALDIKDGETLFSLRDRSKPDADILIRNGFPCDRDEPLQPDDRVVLIRRGETPSADELEALLMARHTPGVHARIKQSCVGIAGVGGLGSAVAIALARVGVGRLILADFDIVEPSNLNRQQYFVDQLGFPKVTALAENLRRINPYVEIEARHIRLTADNTATIFADVQVLVEAFDRPDQKAMLLESFRLHCPGRPVVAASGLAGFGPANTVLTRRAGRDFYLVGDGDSAAGPGEGLMAPRVGVAAHHQANAVLRLLLGEDPTGVTSCN</sequence>
<dbReference type="EMBL" id="NAAD01000033">
    <property type="protein sequence ID" value="ORJ54248.1"/>
    <property type="molecule type" value="Genomic_DNA"/>
</dbReference>
<feature type="domain" description="ThiS-like ubiquitin" evidence="2">
    <location>
        <begin position="1"/>
        <end position="57"/>
    </location>
</feature>
<dbReference type="InterPro" id="IPR035985">
    <property type="entry name" value="Ubiquitin-activating_enz"/>
</dbReference>
<dbReference type="InterPro" id="IPR012729">
    <property type="entry name" value="ThiF_fam2"/>
</dbReference>
<comment type="caution">
    <text evidence="3">The sequence shown here is derived from an EMBL/GenBank/DDBJ whole genome shotgun (WGS) entry which is preliminary data.</text>
</comment>
<dbReference type="SUPFAM" id="SSF69572">
    <property type="entry name" value="Activating enzymes of the ubiquitin-like proteins"/>
    <property type="match status" value="1"/>
</dbReference>
<accession>A0A1X0XN23</accession>
<evidence type="ECO:0000313" key="4">
    <source>
        <dbReference type="Proteomes" id="UP000193136"/>
    </source>
</evidence>
<dbReference type="Gene3D" id="3.40.50.720">
    <property type="entry name" value="NAD(P)-binding Rossmann-like Domain"/>
    <property type="match status" value="1"/>
</dbReference>
<name>A0A1X0XN23_9BACT</name>
<dbReference type="GO" id="GO:0061504">
    <property type="term" value="P:cyclic threonylcarbamoyladenosine biosynthetic process"/>
    <property type="evidence" value="ECO:0007669"/>
    <property type="project" value="TreeGrafter"/>
</dbReference>